<keyword evidence="1" id="KW-0732">Signal</keyword>
<sequence>MRSIRRIGLPVLGAFALLLTTTTSAFASATITSGGVAYTGNVRATNIGGNVTLSGTSTLGLITNTCTGGTLDAYIQSNGLNGQLTGVGLTGCTNNKGGTTTVTALNLPYSGGQVDYAAIAGGRDGKITIFAPNLNVLVRAVLTLPSIGIPSLTCDYGLTTSTALVIDVYNGANANRPVTTNSHSQGKLAGQSLQRTSSDVRCPATAVANGKFQIVTNPGGADLVLAP</sequence>
<evidence type="ECO:0000256" key="1">
    <source>
        <dbReference type="SAM" id="SignalP"/>
    </source>
</evidence>
<protein>
    <recommendedName>
        <fullName evidence="4">Neocarzinostatin family protein</fullName>
    </recommendedName>
</protein>
<dbReference type="Proteomes" id="UP001501237">
    <property type="component" value="Unassembled WGS sequence"/>
</dbReference>
<keyword evidence="3" id="KW-1185">Reference proteome</keyword>
<organism evidence="2 3">
    <name type="scientific">Actinocorallia longicatena</name>
    <dbReference type="NCBI Taxonomy" id="111803"/>
    <lineage>
        <taxon>Bacteria</taxon>
        <taxon>Bacillati</taxon>
        <taxon>Actinomycetota</taxon>
        <taxon>Actinomycetes</taxon>
        <taxon>Streptosporangiales</taxon>
        <taxon>Thermomonosporaceae</taxon>
        <taxon>Actinocorallia</taxon>
    </lineage>
</organism>
<comment type="caution">
    <text evidence="2">The sequence shown here is derived from an EMBL/GenBank/DDBJ whole genome shotgun (WGS) entry which is preliminary data.</text>
</comment>
<name>A0ABP6QMX6_9ACTN</name>
<dbReference type="EMBL" id="BAAAUV010000026">
    <property type="protein sequence ID" value="GAA3234543.1"/>
    <property type="molecule type" value="Genomic_DNA"/>
</dbReference>
<reference evidence="3" key="1">
    <citation type="journal article" date="2019" name="Int. J. Syst. Evol. Microbiol.">
        <title>The Global Catalogue of Microorganisms (GCM) 10K type strain sequencing project: providing services to taxonomists for standard genome sequencing and annotation.</title>
        <authorList>
            <consortium name="The Broad Institute Genomics Platform"/>
            <consortium name="The Broad Institute Genome Sequencing Center for Infectious Disease"/>
            <person name="Wu L."/>
            <person name="Ma J."/>
        </authorList>
    </citation>
    <scope>NUCLEOTIDE SEQUENCE [LARGE SCALE GENOMIC DNA]</scope>
    <source>
        <strain evidence="3">JCM 9377</strain>
    </source>
</reference>
<feature type="signal peptide" evidence="1">
    <location>
        <begin position="1"/>
        <end position="27"/>
    </location>
</feature>
<gene>
    <name evidence="2" type="ORF">GCM10010468_67780</name>
</gene>
<evidence type="ECO:0008006" key="4">
    <source>
        <dbReference type="Google" id="ProtNLM"/>
    </source>
</evidence>
<accession>A0ABP6QMX6</accession>
<feature type="chain" id="PRO_5045707985" description="Neocarzinostatin family protein" evidence="1">
    <location>
        <begin position="28"/>
        <end position="227"/>
    </location>
</feature>
<dbReference type="RefSeq" id="WP_344836583.1">
    <property type="nucleotide sequence ID" value="NZ_BAAAUV010000026.1"/>
</dbReference>
<proteinExistence type="predicted"/>
<evidence type="ECO:0000313" key="3">
    <source>
        <dbReference type="Proteomes" id="UP001501237"/>
    </source>
</evidence>
<evidence type="ECO:0000313" key="2">
    <source>
        <dbReference type="EMBL" id="GAA3234543.1"/>
    </source>
</evidence>